<dbReference type="OrthoDB" id="9156022at2"/>
<accession>A0A1M6URI3</accession>
<name>A0A1M6URI3_9FLAO</name>
<keyword evidence="2" id="KW-1185">Reference proteome</keyword>
<dbReference type="EMBL" id="FRAM01000006">
    <property type="protein sequence ID" value="SHK71696.1"/>
    <property type="molecule type" value="Genomic_DNA"/>
</dbReference>
<evidence type="ECO:0000313" key="1">
    <source>
        <dbReference type="EMBL" id="SHK71696.1"/>
    </source>
</evidence>
<evidence type="ECO:0000313" key="2">
    <source>
        <dbReference type="Proteomes" id="UP000184498"/>
    </source>
</evidence>
<evidence type="ECO:0008006" key="3">
    <source>
        <dbReference type="Google" id="ProtNLM"/>
    </source>
</evidence>
<sequence length="104" mass="11601">MSKFYVTAIREGIYPSFITHVLVHSPLSTGRLTKGRILTKNEVIASMHLGHTYSTATYNYLRGSWSEGANIGTVRVGSVLYLRTDKDSTARDNLGNLLLIDELR</sequence>
<organism evidence="1 2">
    <name type="scientific">Epilithonimonas mollis</name>
    <dbReference type="NCBI Taxonomy" id="216903"/>
    <lineage>
        <taxon>Bacteria</taxon>
        <taxon>Pseudomonadati</taxon>
        <taxon>Bacteroidota</taxon>
        <taxon>Flavobacteriia</taxon>
        <taxon>Flavobacteriales</taxon>
        <taxon>Weeksellaceae</taxon>
        <taxon>Chryseobacterium group</taxon>
        <taxon>Epilithonimonas</taxon>
    </lineage>
</organism>
<proteinExistence type="predicted"/>
<reference evidence="2" key="1">
    <citation type="submission" date="2016-11" db="EMBL/GenBank/DDBJ databases">
        <authorList>
            <person name="Varghese N."/>
            <person name="Submissions S."/>
        </authorList>
    </citation>
    <scope>NUCLEOTIDE SEQUENCE [LARGE SCALE GENOMIC DNA]</scope>
    <source>
        <strain evidence="2">DSM 18016</strain>
    </source>
</reference>
<gene>
    <name evidence="1" type="ORF">SAMN05444371_3431</name>
</gene>
<dbReference type="AlphaFoldDB" id="A0A1M6URI3"/>
<dbReference type="Proteomes" id="UP000184498">
    <property type="component" value="Unassembled WGS sequence"/>
</dbReference>
<protein>
    <recommendedName>
        <fullName evidence="3">DUF3892 domain-containing protein</fullName>
    </recommendedName>
</protein>